<dbReference type="GO" id="GO:0006538">
    <property type="term" value="P:L-glutamate catabolic process"/>
    <property type="evidence" value="ECO:0007669"/>
    <property type="project" value="TreeGrafter"/>
</dbReference>
<accession>A0AAV0NIF5</accession>
<dbReference type="GO" id="GO:0004351">
    <property type="term" value="F:glutamate decarboxylase activity"/>
    <property type="evidence" value="ECO:0007669"/>
    <property type="project" value="InterPro"/>
</dbReference>
<name>A0AAV0NIF5_9ROSI</name>
<evidence type="ECO:0000313" key="2">
    <source>
        <dbReference type="EMBL" id="CAI0458177.1"/>
    </source>
</evidence>
<gene>
    <name evidence="2" type="ORF">LITE_LOCUS33408</name>
</gene>
<comment type="caution">
    <text evidence="2">The sequence shown here is derived from an EMBL/GenBank/DDBJ whole genome shotgun (WGS) entry which is preliminary data.</text>
</comment>
<dbReference type="AlphaFoldDB" id="A0AAV0NIF5"/>
<evidence type="ECO:0000313" key="3">
    <source>
        <dbReference type="Proteomes" id="UP001154282"/>
    </source>
</evidence>
<dbReference type="InterPro" id="IPR010107">
    <property type="entry name" value="Glutamate_decarboxylase"/>
</dbReference>
<sequence>MENCHENAMFLREGLERTGRFEIVSKEIGVPLVAFSLKDNSRHDEFEIAEMLRSYGWIVPAYTMPADAQHITVLRVVIREDFSRTLAERLVLDVTKVLHELDNLPVRLHAKSTAVVEEAGEGGSGRVNGTFLKKTEIETQREITTYWKKFVANKKKNNKNTIC</sequence>
<organism evidence="2 3">
    <name type="scientific">Linum tenue</name>
    <dbReference type="NCBI Taxonomy" id="586396"/>
    <lineage>
        <taxon>Eukaryota</taxon>
        <taxon>Viridiplantae</taxon>
        <taxon>Streptophyta</taxon>
        <taxon>Embryophyta</taxon>
        <taxon>Tracheophyta</taxon>
        <taxon>Spermatophyta</taxon>
        <taxon>Magnoliopsida</taxon>
        <taxon>eudicotyledons</taxon>
        <taxon>Gunneridae</taxon>
        <taxon>Pentapetalae</taxon>
        <taxon>rosids</taxon>
        <taxon>fabids</taxon>
        <taxon>Malpighiales</taxon>
        <taxon>Linaceae</taxon>
        <taxon>Linum</taxon>
    </lineage>
</organism>
<dbReference type="Gene3D" id="3.90.1150.160">
    <property type="match status" value="1"/>
</dbReference>
<keyword evidence="3" id="KW-1185">Reference proteome</keyword>
<evidence type="ECO:0008006" key="4">
    <source>
        <dbReference type="Google" id="ProtNLM"/>
    </source>
</evidence>
<dbReference type="PANTHER" id="PTHR43321:SF3">
    <property type="entry name" value="GLUTAMATE DECARBOXYLASE"/>
    <property type="match status" value="1"/>
</dbReference>
<dbReference type="FunFam" id="3.90.1150.160:FF:000001">
    <property type="entry name" value="Glutamate decarboxylase"/>
    <property type="match status" value="1"/>
</dbReference>
<dbReference type="PANTHER" id="PTHR43321">
    <property type="entry name" value="GLUTAMATE DECARBOXYLASE"/>
    <property type="match status" value="1"/>
</dbReference>
<dbReference type="SUPFAM" id="SSF53383">
    <property type="entry name" value="PLP-dependent transferases"/>
    <property type="match status" value="1"/>
</dbReference>
<evidence type="ECO:0000256" key="1">
    <source>
        <dbReference type="ARBA" id="ARBA00009533"/>
    </source>
</evidence>
<protein>
    <recommendedName>
        <fullName evidence="4">Glutamate decarboxylase</fullName>
    </recommendedName>
</protein>
<proteinExistence type="inferred from homology"/>
<dbReference type="EMBL" id="CAMGYJ010000008">
    <property type="protein sequence ID" value="CAI0458177.1"/>
    <property type="molecule type" value="Genomic_DNA"/>
</dbReference>
<dbReference type="GO" id="GO:0030170">
    <property type="term" value="F:pyridoxal phosphate binding"/>
    <property type="evidence" value="ECO:0007669"/>
    <property type="project" value="InterPro"/>
</dbReference>
<reference evidence="2" key="1">
    <citation type="submission" date="2022-08" db="EMBL/GenBank/DDBJ databases">
        <authorList>
            <person name="Gutierrez-Valencia J."/>
        </authorList>
    </citation>
    <scope>NUCLEOTIDE SEQUENCE</scope>
</reference>
<comment type="similarity">
    <text evidence="1">Belongs to the group II decarboxylase family.</text>
</comment>
<dbReference type="Proteomes" id="UP001154282">
    <property type="component" value="Unassembled WGS sequence"/>
</dbReference>
<dbReference type="GO" id="GO:0005829">
    <property type="term" value="C:cytosol"/>
    <property type="evidence" value="ECO:0007669"/>
    <property type="project" value="TreeGrafter"/>
</dbReference>
<dbReference type="InterPro" id="IPR015424">
    <property type="entry name" value="PyrdxlP-dep_Trfase"/>
</dbReference>